<dbReference type="EMBL" id="VUJU01000241">
    <property type="protein sequence ID" value="KAF0771879.1"/>
    <property type="molecule type" value="Genomic_DNA"/>
</dbReference>
<evidence type="ECO:0000313" key="2">
    <source>
        <dbReference type="Proteomes" id="UP000478052"/>
    </source>
</evidence>
<accession>A0A6G0ZLC6</accession>
<organism evidence="1 2">
    <name type="scientific">Aphis craccivora</name>
    <name type="common">Cowpea aphid</name>
    <dbReference type="NCBI Taxonomy" id="307492"/>
    <lineage>
        <taxon>Eukaryota</taxon>
        <taxon>Metazoa</taxon>
        <taxon>Ecdysozoa</taxon>
        <taxon>Arthropoda</taxon>
        <taxon>Hexapoda</taxon>
        <taxon>Insecta</taxon>
        <taxon>Pterygota</taxon>
        <taxon>Neoptera</taxon>
        <taxon>Paraneoptera</taxon>
        <taxon>Hemiptera</taxon>
        <taxon>Sternorrhyncha</taxon>
        <taxon>Aphidomorpha</taxon>
        <taxon>Aphidoidea</taxon>
        <taxon>Aphididae</taxon>
        <taxon>Aphidini</taxon>
        <taxon>Aphis</taxon>
        <taxon>Aphis</taxon>
    </lineage>
</organism>
<protein>
    <submittedName>
        <fullName evidence="1">Uncharacterized protein</fullName>
    </submittedName>
</protein>
<sequence>MLLINTKGNKNKNHTDQLLVNACCSTDGQMAKTVLCTMYSSDRTEFPGSSMFISNNICNVTVRLVVPRTRRLLDLADDVDGPTVASESATVVPFISHPFTI</sequence>
<proteinExistence type="predicted"/>
<dbReference type="AlphaFoldDB" id="A0A6G0ZLC6"/>
<keyword evidence="2" id="KW-1185">Reference proteome</keyword>
<evidence type="ECO:0000313" key="1">
    <source>
        <dbReference type="EMBL" id="KAF0771879.1"/>
    </source>
</evidence>
<reference evidence="1 2" key="1">
    <citation type="submission" date="2019-08" db="EMBL/GenBank/DDBJ databases">
        <title>Whole genome of Aphis craccivora.</title>
        <authorList>
            <person name="Voronova N.V."/>
            <person name="Shulinski R.S."/>
            <person name="Bandarenka Y.V."/>
            <person name="Zhorov D.G."/>
            <person name="Warner D."/>
        </authorList>
    </citation>
    <scope>NUCLEOTIDE SEQUENCE [LARGE SCALE GENOMIC DNA]</scope>
    <source>
        <strain evidence="1">180601</strain>
        <tissue evidence="1">Whole Body</tissue>
    </source>
</reference>
<gene>
    <name evidence="1" type="ORF">FWK35_00009664</name>
</gene>
<comment type="caution">
    <text evidence="1">The sequence shown here is derived from an EMBL/GenBank/DDBJ whole genome shotgun (WGS) entry which is preliminary data.</text>
</comment>
<name>A0A6G0ZLC6_APHCR</name>
<dbReference type="Proteomes" id="UP000478052">
    <property type="component" value="Unassembled WGS sequence"/>
</dbReference>